<proteinExistence type="predicted"/>
<dbReference type="AlphaFoldDB" id="K1Q1B4"/>
<gene>
    <name evidence="5" type="ORF">CGI_10004907</name>
</gene>
<keyword evidence="3" id="KW-0732">Signal</keyword>
<accession>K1Q1B4</accession>
<dbReference type="HOGENOM" id="CLU_001074_8_3_1"/>
<dbReference type="InterPro" id="IPR050822">
    <property type="entry name" value="Cerebellin_Synaptic_Org"/>
</dbReference>
<feature type="compositionally biased region" description="Basic residues" evidence="4">
    <location>
        <begin position="8"/>
        <end position="19"/>
    </location>
</feature>
<dbReference type="PANTHER" id="PTHR22923:SF116">
    <property type="entry name" value="C1Q DOMAIN-CONTAINING PROTEIN"/>
    <property type="match status" value="1"/>
</dbReference>
<keyword evidence="2" id="KW-0964">Secreted</keyword>
<dbReference type="PRINTS" id="PR00007">
    <property type="entry name" value="COMPLEMNTC1Q"/>
</dbReference>
<dbReference type="InterPro" id="IPR008983">
    <property type="entry name" value="Tumour_necrosis_fac-like_dom"/>
</dbReference>
<dbReference type="GO" id="GO:0005576">
    <property type="term" value="C:extracellular region"/>
    <property type="evidence" value="ECO:0007669"/>
    <property type="project" value="UniProtKB-SubCell"/>
</dbReference>
<sequence>MSIQVANKRQKDHHIRSSHRINPLAPDVAEQPVAFYAYMESYSTSSLPIHTTLIFDTVQLNDGHGYSKHDGVFIAPRAGVYVFHWTIQVDIHAWASIEIVVNGTPIGCAASDTLRLGDWGTGSGLVATRVNTGDHVFLRTQENATGVLLSNHRARTSFSGWLLYS</sequence>
<dbReference type="SUPFAM" id="SSF49842">
    <property type="entry name" value="TNF-like"/>
    <property type="match status" value="1"/>
</dbReference>
<evidence type="ECO:0000256" key="1">
    <source>
        <dbReference type="ARBA" id="ARBA00004613"/>
    </source>
</evidence>
<feature type="region of interest" description="Disordered" evidence="4">
    <location>
        <begin position="1"/>
        <end position="21"/>
    </location>
</feature>
<comment type="subcellular location">
    <subcellularLocation>
        <location evidence="1">Secreted</location>
    </subcellularLocation>
</comment>
<dbReference type="InterPro" id="IPR001073">
    <property type="entry name" value="C1q_dom"/>
</dbReference>
<evidence type="ECO:0000313" key="5">
    <source>
        <dbReference type="EMBL" id="EKC25134.1"/>
    </source>
</evidence>
<evidence type="ECO:0000256" key="4">
    <source>
        <dbReference type="SAM" id="MobiDB-lite"/>
    </source>
</evidence>
<protein>
    <submittedName>
        <fullName evidence="5">Uncharacterized protein</fullName>
    </submittedName>
</protein>
<dbReference type="SMART" id="SM00110">
    <property type="entry name" value="C1Q"/>
    <property type="match status" value="1"/>
</dbReference>
<reference evidence="5" key="1">
    <citation type="journal article" date="2012" name="Nature">
        <title>The oyster genome reveals stress adaptation and complexity of shell formation.</title>
        <authorList>
            <person name="Zhang G."/>
            <person name="Fang X."/>
            <person name="Guo X."/>
            <person name="Li L."/>
            <person name="Luo R."/>
            <person name="Xu F."/>
            <person name="Yang P."/>
            <person name="Zhang L."/>
            <person name="Wang X."/>
            <person name="Qi H."/>
            <person name="Xiong Z."/>
            <person name="Que H."/>
            <person name="Xie Y."/>
            <person name="Holland P.W."/>
            <person name="Paps J."/>
            <person name="Zhu Y."/>
            <person name="Wu F."/>
            <person name="Chen Y."/>
            <person name="Wang J."/>
            <person name="Peng C."/>
            <person name="Meng J."/>
            <person name="Yang L."/>
            <person name="Liu J."/>
            <person name="Wen B."/>
            <person name="Zhang N."/>
            <person name="Huang Z."/>
            <person name="Zhu Q."/>
            <person name="Feng Y."/>
            <person name="Mount A."/>
            <person name="Hedgecock D."/>
            <person name="Xu Z."/>
            <person name="Liu Y."/>
            <person name="Domazet-Loso T."/>
            <person name="Du Y."/>
            <person name="Sun X."/>
            <person name="Zhang S."/>
            <person name="Liu B."/>
            <person name="Cheng P."/>
            <person name="Jiang X."/>
            <person name="Li J."/>
            <person name="Fan D."/>
            <person name="Wang W."/>
            <person name="Fu W."/>
            <person name="Wang T."/>
            <person name="Wang B."/>
            <person name="Zhang J."/>
            <person name="Peng Z."/>
            <person name="Li Y."/>
            <person name="Li N."/>
            <person name="Wang J."/>
            <person name="Chen M."/>
            <person name="He Y."/>
            <person name="Tan F."/>
            <person name="Song X."/>
            <person name="Zheng Q."/>
            <person name="Huang R."/>
            <person name="Yang H."/>
            <person name="Du X."/>
            <person name="Chen L."/>
            <person name="Yang M."/>
            <person name="Gaffney P.M."/>
            <person name="Wang S."/>
            <person name="Luo L."/>
            <person name="She Z."/>
            <person name="Ming Y."/>
            <person name="Huang W."/>
            <person name="Zhang S."/>
            <person name="Huang B."/>
            <person name="Zhang Y."/>
            <person name="Qu T."/>
            <person name="Ni P."/>
            <person name="Miao G."/>
            <person name="Wang J."/>
            <person name="Wang Q."/>
            <person name="Steinberg C.E."/>
            <person name="Wang H."/>
            <person name="Li N."/>
            <person name="Qian L."/>
            <person name="Zhang G."/>
            <person name="Li Y."/>
            <person name="Yang H."/>
            <person name="Liu X."/>
            <person name="Wang J."/>
            <person name="Yin Y."/>
            <person name="Wang J."/>
        </authorList>
    </citation>
    <scope>NUCLEOTIDE SEQUENCE [LARGE SCALE GENOMIC DNA]</scope>
    <source>
        <strain evidence="5">05x7-T-G4-1.051#20</strain>
    </source>
</reference>
<dbReference type="PANTHER" id="PTHR22923">
    <property type="entry name" value="CEREBELLIN-RELATED"/>
    <property type="match status" value="1"/>
</dbReference>
<dbReference type="InParanoid" id="K1Q1B4"/>
<evidence type="ECO:0000256" key="3">
    <source>
        <dbReference type="ARBA" id="ARBA00022729"/>
    </source>
</evidence>
<evidence type="ECO:0000256" key="2">
    <source>
        <dbReference type="ARBA" id="ARBA00022525"/>
    </source>
</evidence>
<dbReference type="PROSITE" id="PS50871">
    <property type="entry name" value="C1Q"/>
    <property type="match status" value="1"/>
</dbReference>
<name>K1Q1B4_MAGGI</name>
<dbReference type="Gene3D" id="2.60.120.40">
    <property type="match status" value="1"/>
</dbReference>
<organism evidence="5">
    <name type="scientific">Magallana gigas</name>
    <name type="common">Pacific oyster</name>
    <name type="synonym">Crassostrea gigas</name>
    <dbReference type="NCBI Taxonomy" id="29159"/>
    <lineage>
        <taxon>Eukaryota</taxon>
        <taxon>Metazoa</taxon>
        <taxon>Spiralia</taxon>
        <taxon>Lophotrochozoa</taxon>
        <taxon>Mollusca</taxon>
        <taxon>Bivalvia</taxon>
        <taxon>Autobranchia</taxon>
        <taxon>Pteriomorphia</taxon>
        <taxon>Ostreida</taxon>
        <taxon>Ostreoidea</taxon>
        <taxon>Ostreidae</taxon>
        <taxon>Magallana</taxon>
    </lineage>
</organism>
<dbReference type="Pfam" id="PF00386">
    <property type="entry name" value="C1q"/>
    <property type="match status" value="1"/>
</dbReference>
<dbReference type="EMBL" id="JH818618">
    <property type="protein sequence ID" value="EKC25134.1"/>
    <property type="molecule type" value="Genomic_DNA"/>
</dbReference>